<evidence type="ECO:0000259" key="1">
    <source>
        <dbReference type="Pfam" id="PF04773"/>
    </source>
</evidence>
<reference evidence="2" key="1">
    <citation type="journal article" date="2015" name="Proc. Natl. Acad. Sci. U.S.A.">
        <title>Networks of energetic and metabolic interactions define dynamics in microbial communities.</title>
        <authorList>
            <person name="Embree M."/>
            <person name="Liu J.K."/>
            <person name="Al-Bassam M.M."/>
            <person name="Zengler K."/>
        </authorList>
    </citation>
    <scope>NUCLEOTIDE SEQUENCE</scope>
</reference>
<name>A0A0W8FS73_9ZZZZ</name>
<evidence type="ECO:0000313" key="2">
    <source>
        <dbReference type="EMBL" id="KUG23765.1"/>
    </source>
</evidence>
<feature type="domain" description="FecR protein" evidence="1">
    <location>
        <begin position="57"/>
        <end position="144"/>
    </location>
</feature>
<dbReference type="Pfam" id="PF04773">
    <property type="entry name" value="FecR"/>
    <property type="match status" value="1"/>
</dbReference>
<dbReference type="PANTHER" id="PTHR38731">
    <property type="entry name" value="LIPL45-RELATED LIPOPROTEIN-RELATED"/>
    <property type="match status" value="1"/>
</dbReference>
<protein>
    <recommendedName>
        <fullName evidence="1">FecR protein domain-containing protein</fullName>
    </recommendedName>
</protein>
<organism evidence="2">
    <name type="scientific">hydrocarbon metagenome</name>
    <dbReference type="NCBI Taxonomy" id="938273"/>
    <lineage>
        <taxon>unclassified sequences</taxon>
        <taxon>metagenomes</taxon>
        <taxon>ecological metagenomes</taxon>
    </lineage>
</organism>
<dbReference type="EMBL" id="LNQE01000888">
    <property type="protein sequence ID" value="KUG23765.1"/>
    <property type="molecule type" value="Genomic_DNA"/>
</dbReference>
<gene>
    <name evidence="2" type="ORF">ASZ90_006451</name>
</gene>
<dbReference type="InterPro" id="IPR006860">
    <property type="entry name" value="FecR"/>
</dbReference>
<accession>A0A0W8FS73</accession>
<dbReference type="AlphaFoldDB" id="A0A0W8FS73"/>
<comment type="caution">
    <text evidence="2">The sequence shown here is derived from an EMBL/GenBank/DDBJ whole genome shotgun (WGS) entry which is preliminary data.</text>
</comment>
<sequence>MKRLRTLFLIMTILLPCLAMGEESPIGKTKTSKGDVVVIRSGKQIPLAIGDKLFQNDTIRTGMASSVGIIFEDNSILSLGPDSEILIDKYVFAPEKGLFSMIARMAKGTASYLSGIIGRQSPESVKFQTPDATIGIRGTHFLVQVDCCR</sequence>
<proteinExistence type="predicted"/>